<reference evidence="11 12" key="1">
    <citation type="submission" date="2024-06" db="EMBL/GenBank/DDBJ databases">
        <authorList>
            <person name="Li Z."/>
            <person name="Jiang Y."/>
        </authorList>
    </citation>
    <scope>NUCLEOTIDE SEQUENCE [LARGE SCALE GENOMIC DNA]</scope>
    <source>
        <strain evidence="11 12">HSW-8</strain>
    </source>
</reference>
<keyword evidence="4" id="KW-0443">Lipid metabolism</keyword>
<evidence type="ECO:0000256" key="3">
    <source>
        <dbReference type="ARBA" id="ARBA00022679"/>
    </source>
</evidence>
<dbReference type="PANTHER" id="PTHR37323">
    <property type="entry name" value="GCN5-RELATED N-ACETYLTRANSFERASE"/>
    <property type="match status" value="1"/>
</dbReference>
<evidence type="ECO:0000256" key="9">
    <source>
        <dbReference type="ARBA" id="ARBA00045724"/>
    </source>
</evidence>
<gene>
    <name evidence="11" type="ORF">ABSH63_14185</name>
</gene>
<comment type="similarity">
    <text evidence="6">Belongs to the acetyltransferase family. OlsB subfamily.</text>
</comment>
<evidence type="ECO:0000313" key="11">
    <source>
        <dbReference type="EMBL" id="MES0875148.1"/>
    </source>
</evidence>
<protein>
    <recommendedName>
        <fullName evidence="8">L-ornithine N(alpha)-acyltransferase</fullName>
        <ecNumber evidence="7">2.3.2.30</ecNumber>
    </recommendedName>
</protein>
<dbReference type="PANTHER" id="PTHR37323:SF1">
    <property type="entry name" value="L-ORNITHINE N(ALPHA)-ACYLTRANSFERASE"/>
    <property type="match status" value="1"/>
</dbReference>
<dbReference type="Proteomes" id="UP001465331">
    <property type="component" value="Unassembled WGS sequence"/>
</dbReference>
<dbReference type="InterPro" id="IPR052351">
    <property type="entry name" value="Ornithine_N-alpha-AT"/>
</dbReference>
<dbReference type="EMBL" id="JBEPIJ010000022">
    <property type="protein sequence ID" value="MES0875148.1"/>
    <property type="molecule type" value="Genomic_DNA"/>
</dbReference>
<proteinExistence type="inferred from homology"/>
<keyword evidence="5 11" id="KW-0012">Acyltransferase</keyword>
<keyword evidence="3 11" id="KW-0808">Transferase</keyword>
<dbReference type="EC" id="2.3.2.30" evidence="7"/>
<dbReference type="Pfam" id="PF13444">
    <property type="entry name" value="Acetyltransf_5"/>
    <property type="match status" value="1"/>
</dbReference>
<comment type="function">
    <text evidence="9">Catalyzes the first step in the biosynthesis of ornithine lipids, which are phosphorus-free membrane lipids. Catalyzes the 3-hydroxyacyl-acyl carrier protein-dependent acylation of ornithine to form lyso-ornithine lipid (LOL).</text>
</comment>
<dbReference type="Gene3D" id="3.40.630.30">
    <property type="match status" value="1"/>
</dbReference>
<keyword evidence="2" id="KW-0444">Lipid biosynthesis</keyword>
<evidence type="ECO:0000256" key="5">
    <source>
        <dbReference type="ARBA" id="ARBA00023315"/>
    </source>
</evidence>
<evidence type="ECO:0000256" key="1">
    <source>
        <dbReference type="ARBA" id="ARBA00005189"/>
    </source>
</evidence>
<dbReference type="GO" id="GO:0016746">
    <property type="term" value="F:acyltransferase activity"/>
    <property type="evidence" value="ECO:0007669"/>
    <property type="project" value="UniProtKB-KW"/>
</dbReference>
<dbReference type="SUPFAM" id="SSF55729">
    <property type="entry name" value="Acyl-CoA N-acyltransferases (Nat)"/>
    <property type="match status" value="1"/>
</dbReference>
<evidence type="ECO:0000256" key="4">
    <source>
        <dbReference type="ARBA" id="ARBA00023098"/>
    </source>
</evidence>
<evidence type="ECO:0000256" key="10">
    <source>
        <dbReference type="ARBA" id="ARBA00047785"/>
    </source>
</evidence>
<comment type="catalytic activity">
    <reaction evidence="10">
        <text>a (3R)-hydroxyacyl-[ACP] + L-ornithine = a lyso-ornithine lipid + holo-[ACP] + H(+)</text>
        <dbReference type="Rhea" id="RHEA:20633"/>
        <dbReference type="Rhea" id="RHEA-COMP:9685"/>
        <dbReference type="Rhea" id="RHEA-COMP:9945"/>
        <dbReference type="ChEBI" id="CHEBI:15378"/>
        <dbReference type="ChEBI" id="CHEBI:46911"/>
        <dbReference type="ChEBI" id="CHEBI:64479"/>
        <dbReference type="ChEBI" id="CHEBI:78827"/>
        <dbReference type="ChEBI" id="CHEBI:138482"/>
        <dbReference type="EC" id="2.3.2.30"/>
    </reaction>
    <physiologicalReaction direction="left-to-right" evidence="10">
        <dbReference type="Rhea" id="RHEA:20634"/>
    </physiologicalReaction>
</comment>
<accession>A0ABV2ADB3</accession>
<name>A0ABV2ADB3_9GAMM</name>
<comment type="pathway">
    <text evidence="1">Lipid metabolism.</text>
</comment>
<keyword evidence="12" id="KW-1185">Reference proteome</keyword>
<evidence type="ECO:0000256" key="8">
    <source>
        <dbReference type="ARBA" id="ARBA00039866"/>
    </source>
</evidence>
<evidence type="ECO:0000256" key="2">
    <source>
        <dbReference type="ARBA" id="ARBA00022516"/>
    </source>
</evidence>
<evidence type="ECO:0000313" key="12">
    <source>
        <dbReference type="Proteomes" id="UP001465331"/>
    </source>
</evidence>
<dbReference type="InterPro" id="IPR016181">
    <property type="entry name" value="Acyl_CoA_acyltransferase"/>
</dbReference>
<dbReference type="RefSeq" id="WP_352890543.1">
    <property type="nucleotide sequence ID" value="NZ_JBEPIJ010000022.1"/>
</dbReference>
<comment type="caution">
    <text evidence="11">The sequence shown here is derived from an EMBL/GenBank/DDBJ whole genome shotgun (WGS) entry which is preliminary data.</text>
</comment>
<sequence length="266" mass="29340">MSARIEGDLPRRPRFEVRFAATPEEVLATQKLRYRVFAGELGAQIDGGADGVDHDRFDPFCEHLMVVQPDTGRIVACTRILTDRRAPAAGGFYSASEFDLAMLDALPGRMMEIGRTCVDPEFRSGAVIATLWQGIAAYITNEGYDYLFGCASIGLEDGGGNAHAILDLIRARHLAPEFQRVRPYIPLPAADWRPAAAMPPRAPKMPPLLKAYLSLGARACGEAYWDRDFNCADVFMLLNVSELQPRYARHFLGRDAQIAREPALAA</sequence>
<organism evidence="11 12">
    <name type="scientific">Sinimarinibacterium thermocellulolyticum</name>
    <dbReference type="NCBI Taxonomy" id="3170016"/>
    <lineage>
        <taxon>Bacteria</taxon>
        <taxon>Pseudomonadati</taxon>
        <taxon>Pseudomonadota</taxon>
        <taxon>Gammaproteobacteria</taxon>
        <taxon>Nevskiales</taxon>
        <taxon>Nevskiaceae</taxon>
        <taxon>Sinimarinibacterium</taxon>
    </lineage>
</organism>
<evidence type="ECO:0000256" key="7">
    <source>
        <dbReference type="ARBA" id="ARBA00039058"/>
    </source>
</evidence>
<evidence type="ECO:0000256" key="6">
    <source>
        <dbReference type="ARBA" id="ARBA00038095"/>
    </source>
</evidence>